<reference evidence="4 5" key="1">
    <citation type="journal article" date="2016" name="Environ. Microbiol.">
        <title>New Methyloceanibacter diversity from North Sea sediments includes methanotroph containing solely the soluble methane monooxygenase.</title>
        <authorList>
            <person name="Vekeman B."/>
            <person name="Kerckhof F.M."/>
            <person name="Cremers G."/>
            <person name="de Vos P."/>
            <person name="Vandamme P."/>
            <person name="Boon N."/>
            <person name="Op den Camp H.J."/>
            <person name="Heylen K."/>
        </authorList>
    </citation>
    <scope>NUCLEOTIDE SEQUENCE [LARGE SCALE GENOMIC DNA]</scope>
    <source>
        <strain evidence="4 5">R-67175</strain>
    </source>
</reference>
<accession>A0A1E3W5P2</accession>
<organism evidence="4 5">
    <name type="scientific">Methyloceanibacter superfactus</name>
    <dbReference type="NCBI Taxonomy" id="1774969"/>
    <lineage>
        <taxon>Bacteria</taxon>
        <taxon>Pseudomonadati</taxon>
        <taxon>Pseudomonadota</taxon>
        <taxon>Alphaproteobacteria</taxon>
        <taxon>Hyphomicrobiales</taxon>
        <taxon>Hyphomicrobiaceae</taxon>
        <taxon>Methyloceanibacter</taxon>
    </lineage>
</organism>
<dbReference type="PROSITE" id="PS51278">
    <property type="entry name" value="GATASE_TYPE_2"/>
    <property type="match status" value="1"/>
</dbReference>
<dbReference type="EMBL" id="LPWF01000011">
    <property type="protein sequence ID" value="ODS00822.1"/>
    <property type="molecule type" value="Genomic_DNA"/>
</dbReference>
<evidence type="ECO:0000313" key="4">
    <source>
        <dbReference type="EMBL" id="ODS00822.1"/>
    </source>
</evidence>
<sequence length="299" mass="32210">MCGIAGLFIKDPNLQPQLGDLLSKMTSTLCGRGPDSAGFAVYGDGKDGKLKLVLAGPNKDFALEPVMHELARHLGADADVHMRHSHAVLSVDEGDVARARHWLAENAPEVNVVSQGERLEIFKEVGYPTDVAKSFGIAGMGGTHGISHTRMATESAVTTDGSHPFSTGADQCLVHNGSLSNHASLRRDLKRDGIEVRTQNDTEVAAAYLTKQMRDGKSLGKALESGLDDLDGFFTFVVGTENGFGVLRDPIACKPAVMAETDQYVAFASEFKSLTCLPGIEKAKVWEPKPATVYFWEHK</sequence>
<keyword evidence="2 4" id="KW-0315">Glutamine amidotransferase</keyword>
<dbReference type="InterPro" id="IPR017932">
    <property type="entry name" value="GATase_2_dom"/>
</dbReference>
<dbReference type="CDD" id="cd01907">
    <property type="entry name" value="GlxB"/>
    <property type="match status" value="1"/>
</dbReference>
<dbReference type="Gene3D" id="3.60.20.10">
    <property type="entry name" value="Glutamine Phosphoribosylpyrophosphate, subunit 1, domain 1"/>
    <property type="match status" value="1"/>
</dbReference>
<evidence type="ECO:0000259" key="3">
    <source>
        <dbReference type="PROSITE" id="PS51278"/>
    </source>
</evidence>
<comment type="caution">
    <text evidence="4">The sequence shown here is derived from an EMBL/GenBank/DDBJ whole genome shotgun (WGS) entry which is preliminary data.</text>
</comment>
<dbReference type="PANTHER" id="PTHR11907">
    <property type="entry name" value="AMIDOPHOSPHORIBOSYLTRANSFERASE"/>
    <property type="match status" value="1"/>
</dbReference>
<evidence type="ECO:0000256" key="1">
    <source>
        <dbReference type="ARBA" id="ARBA00022679"/>
    </source>
</evidence>
<keyword evidence="5" id="KW-1185">Reference proteome</keyword>
<dbReference type="SUPFAM" id="SSF56235">
    <property type="entry name" value="N-terminal nucleophile aminohydrolases (Ntn hydrolases)"/>
    <property type="match status" value="1"/>
</dbReference>
<dbReference type="STRING" id="1774969.AUC69_07485"/>
<keyword evidence="1 4" id="KW-0808">Transferase</keyword>
<dbReference type="AlphaFoldDB" id="A0A1E3W5P2"/>
<proteinExistence type="predicted"/>
<dbReference type="RefSeq" id="WP_069440937.1">
    <property type="nucleotide sequence ID" value="NZ_LPWF01000011.1"/>
</dbReference>
<dbReference type="Pfam" id="PF13522">
    <property type="entry name" value="GATase_6"/>
    <property type="match status" value="1"/>
</dbReference>
<gene>
    <name evidence="4" type="ORF">AUC69_07485</name>
</gene>
<feature type="domain" description="Glutamine amidotransferase type-2" evidence="3">
    <location>
        <begin position="2"/>
        <end position="299"/>
    </location>
</feature>
<evidence type="ECO:0000313" key="5">
    <source>
        <dbReference type="Proteomes" id="UP000094472"/>
    </source>
</evidence>
<name>A0A1E3W5P2_9HYPH</name>
<dbReference type="InterPro" id="IPR029055">
    <property type="entry name" value="Ntn_hydrolases_N"/>
</dbReference>
<dbReference type="OrthoDB" id="9763290at2"/>
<protein>
    <submittedName>
        <fullName evidence="4">Glutamine amidotransferase</fullName>
    </submittedName>
</protein>
<dbReference type="GO" id="GO:0016740">
    <property type="term" value="F:transferase activity"/>
    <property type="evidence" value="ECO:0007669"/>
    <property type="project" value="UniProtKB-KW"/>
</dbReference>
<dbReference type="Proteomes" id="UP000094472">
    <property type="component" value="Unassembled WGS sequence"/>
</dbReference>
<evidence type="ECO:0000256" key="2">
    <source>
        <dbReference type="ARBA" id="ARBA00022962"/>
    </source>
</evidence>